<dbReference type="PANTHER" id="PTHR44733">
    <property type="entry name" value="DNAJ HOMOLOG SUBFAMILY C MEMBER 22"/>
    <property type="match status" value="1"/>
</dbReference>
<evidence type="ECO:0000256" key="4">
    <source>
        <dbReference type="ARBA" id="ARBA00023136"/>
    </source>
</evidence>
<accession>A0A6S9LUP3</accession>
<dbReference type="AlphaFoldDB" id="A0A6S9LUP3"/>
<feature type="domain" description="TM2" evidence="6">
    <location>
        <begin position="9"/>
        <end position="58"/>
    </location>
</feature>
<evidence type="ECO:0000256" key="3">
    <source>
        <dbReference type="ARBA" id="ARBA00022989"/>
    </source>
</evidence>
<proteinExistence type="predicted"/>
<dbReference type="InterPro" id="IPR007829">
    <property type="entry name" value="TM2"/>
</dbReference>
<evidence type="ECO:0000313" key="7">
    <source>
        <dbReference type="EMBL" id="CAE0653274.1"/>
    </source>
</evidence>
<feature type="transmembrane region" description="Helical" evidence="5">
    <location>
        <begin position="182"/>
        <end position="201"/>
    </location>
</feature>
<dbReference type="PANTHER" id="PTHR44733:SF1">
    <property type="entry name" value="DNAJ HOMOLOG SUBFAMILY C MEMBER 22"/>
    <property type="match status" value="1"/>
</dbReference>
<reference evidence="7" key="1">
    <citation type="submission" date="2021-01" db="EMBL/GenBank/DDBJ databases">
        <authorList>
            <person name="Corre E."/>
            <person name="Pelletier E."/>
            <person name="Niang G."/>
            <person name="Scheremetjew M."/>
            <person name="Finn R."/>
            <person name="Kale V."/>
            <person name="Holt S."/>
            <person name="Cochrane G."/>
            <person name="Meng A."/>
            <person name="Brown T."/>
            <person name="Cohen L."/>
        </authorList>
    </citation>
    <scope>NUCLEOTIDE SEQUENCE</scope>
    <source>
        <strain evidence="7">CCMP3107</strain>
    </source>
</reference>
<feature type="transmembrane region" description="Helical" evidence="5">
    <location>
        <begin position="231"/>
        <end position="251"/>
    </location>
</feature>
<dbReference type="Pfam" id="PF05154">
    <property type="entry name" value="TM2"/>
    <property type="match status" value="1"/>
</dbReference>
<gene>
    <name evidence="7" type="ORF">HAKA00212_LOCUS26106</name>
</gene>
<feature type="transmembrane region" description="Helical" evidence="5">
    <location>
        <begin position="124"/>
        <end position="143"/>
    </location>
</feature>
<keyword evidence="3 5" id="KW-1133">Transmembrane helix</keyword>
<comment type="subcellular location">
    <subcellularLocation>
        <location evidence="1">Membrane</location>
        <topology evidence="1">Multi-pass membrane protein</topology>
    </subcellularLocation>
</comment>
<name>A0A6S9LUP3_HETAK</name>
<sequence length="284" mass="32674">MMKKGNSKPKSLFVAYVLWAFSGCIGGHHFYLDRDIQAFVWWTTYGGLFGLGWLRDAWKIPQYVRQANEQHTNDSSVCQLCDQKGRNDPFSTKTTFIRFMGAVGVGWLYGLQVHHWIISYTVSWILILLLEPFGIALGVYIVPCTYSSQKIKSKTFLAALLCSYLAKWALIPVYGVGTTDTFIVSFIATSGFQLVTRYNLFQKCQESTKIMQPNTIEKKNKSQLEIMTRRALLLFIAILLFQGSSTVRIPLFRNPHLHHHHHRKSSKRHYWLASNPFLSLNSQR</sequence>
<evidence type="ECO:0000256" key="2">
    <source>
        <dbReference type="ARBA" id="ARBA00022692"/>
    </source>
</evidence>
<protein>
    <recommendedName>
        <fullName evidence="6">TM2 domain-containing protein</fullName>
    </recommendedName>
</protein>
<dbReference type="PROSITE" id="PS51257">
    <property type="entry name" value="PROKAR_LIPOPROTEIN"/>
    <property type="match status" value="1"/>
</dbReference>
<evidence type="ECO:0000256" key="1">
    <source>
        <dbReference type="ARBA" id="ARBA00004141"/>
    </source>
</evidence>
<evidence type="ECO:0000256" key="5">
    <source>
        <dbReference type="SAM" id="Phobius"/>
    </source>
</evidence>
<evidence type="ECO:0000259" key="6">
    <source>
        <dbReference type="Pfam" id="PF05154"/>
    </source>
</evidence>
<organism evidence="7">
    <name type="scientific">Heterosigma akashiwo</name>
    <name type="common">Chromophytic alga</name>
    <name type="synonym">Heterosigma carterae</name>
    <dbReference type="NCBI Taxonomy" id="2829"/>
    <lineage>
        <taxon>Eukaryota</taxon>
        <taxon>Sar</taxon>
        <taxon>Stramenopiles</taxon>
        <taxon>Ochrophyta</taxon>
        <taxon>Raphidophyceae</taxon>
        <taxon>Chattonellales</taxon>
        <taxon>Chattonellaceae</taxon>
        <taxon>Heterosigma</taxon>
    </lineage>
</organism>
<dbReference type="EMBL" id="HBIU01060341">
    <property type="protein sequence ID" value="CAE0653274.1"/>
    <property type="molecule type" value="Transcribed_RNA"/>
</dbReference>
<feature type="transmembrane region" description="Helical" evidence="5">
    <location>
        <begin position="155"/>
        <end position="176"/>
    </location>
</feature>
<feature type="transmembrane region" description="Helical" evidence="5">
    <location>
        <begin position="96"/>
        <end position="118"/>
    </location>
</feature>
<keyword evidence="4 5" id="KW-0472">Membrane</keyword>
<feature type="transmembrane region" description="Helical" evidence="5">
    <location>
        <begin position="36"/>
        <end position="54"/>
    </location>
</feature>
<keyword evidence="2 5" id="KW-0812">Transmembrane</keyword>
<dbReference type="GO" id="GO:0016020">
    <property type="term" value="C:membrane"/>
    <property type="evidence" value="ECO:0007669"/>
    <property type="project" value="UniProtKB-SubCell"/>
</dbReference>